<keyword evidence="6" id="KW-0862">Zinc</keyword>
<evidence type="ECO:0000256" key="9">
    <source>
        <dbReference type="PIRSR" id="PIRSR001084-1"/>
    </source>
</evidence>
<evidence type="ECO:0000313" key="14">
    <source>
        <dbReference type="Proteomes" id="UP000705283"/>
    </source>
</evidence>
<dbReference type="Gene3D" id="3.20.20.80">
    <property type="entry name" value="Glycosidases"/>
    <property type="match status" value="1"/>
</dbReference>
<dbReference type="InterPro" id="IPR013529">
    <property type="entry name" value="Glyco_hydro_42_N"/>
</dbReference>
<evidence type="ECO:0000256" key="2">
    <source>
        <dbReference type="ARBA" id="ARBA00005940"/>
    </source>
</evidence>
<feature type="active site" description="Nucleophile" evidence="9">
    <location>
        <position position="304"/>
    </location>
</feature>
<dbReference type="PIRSF" id="PIRSF001084">
    <property type="entry name" value="B-galactosidase"/>
    <property type="match status" value="1"/>
</dbReference>
<feature type="domain" description="Beta-galactosidase trimerisation" evidence="12">
    <location>
        <begin position="390"/>
        <end position="600"/>
    </location>
</feature>
<protein>
    <recommendedName>
        <fullName evidence="3 8">Beta-galactosidase</fullName>
        <shortName evidence="8">Beta-gal</shortName>
        <ecNumber evidence="3 8">3.2.1.23</ecNumber>
    </recommendedName>
</protein>
<gene>
    <name evidence="13" type="ORF">ITX54_05200</name>
</gene>
<dbReference type="SUPFAM" id="SSF51445">
    <property type="entry name" value="(Trans)glycosidases"/>
    <property type="match status" value="1"/>
</dbReference>
<keyword evidence="7 8" id="KW-0326">Glycosidase</keyword>
<reference evidence="13" key="2">
    <citation type="submission" date="2022-09" db="EMBL/GenBank/DDBJ databases">
        <title>Rouxiella aceris sp. nov., isolated from tree sap and emended description of the genus Rhouxiella.</title>
        <authorList>
            <person name="Kim I.S."/>
        </authorList>
    </citation>
    <scope>NUCLEOTIDE SEQUENCE</scope>
    <source>
        <strain evidence="13">SAP-2</strain>
    </source>
</reference>
<evidence type="ECO:0000256" key="10">
    <source>
        <dbReference type="PIRSR" id="PIRSR001084-2"/>
    </source>
</evidence>
<dbReference type="InterPro" id="IPR017853">
    <property type="entry name" value="GH"/>
</dbReference>
<evidence type="ECO:0000259" key="12">
    <source>
        <dbReference type="Pfam" id="PF08532"/>
    </source>
</evidence>
<dbReference type="InterPro" id="IPR029062">
    <property type="entry name" value="Class_I_gatase-like"/>
</dbReference>
<dbReference type="SUPFAM" id="SSF52317">
    <property type="entry name" value="Class I glutamine amidotransferase-like"/>
    <property type="match status" value="1"/>
</dbReference>
<dbReference type="RefSeq" id="WP_194977607.1">
    <property type="nucleotide sequence ID" value="NZ_JADMKS010000002.1"/>
</dbReference>
<dbReference type="GO" id="GO:0046872">
    <property type="term" value="F:metal ion binding"/>
    <property type="evidence" value="ECO:0007669"/>
    <property type="project" value="UniProtKB-KW"/>
</dbReference>
<feature type="binding site" evidence="10">
    <location>
        <position position="143"/>
    </location>
    <ligand>
        <name>substrate</name>
    </ligand>
</feature>
<comment type="caution">
    <text evidence="13">The sequence shown here is derived from an EMBL/GenBank/DDBJ whole genome shotgun (WGS) entry which is preliminary data.</text>
</comment>
<sequence>MSTIYYGVAYYDEYMPQERLAADIAMMKEAGINIVRIAESTWSTLEPQEGEYNFYHIDRVLNAMHEAGIAVIIGTPTYAIPSWLARKHPEVMVTSVKGQEKYGRRQIMDIVSPTFLRYAENIIRVLLEHVHTHPAIVGYQLDNETKHYDNVGPVMQQKFVETLRQRYPSLEQMNKDFGLDYWSNRIDSWEDFPPAASTINASLGCAFSTFQRQTVTDYLAWQSRIVSEYSRPDQFITHNFDFEWRGYSYGVQPRVNHFAAAKALTVAGVDIYHPSQAQLTGREISFGGDITRALKQGAGYLVLETEAQGFAQWTPFPGQLRLQAFSHIASGAKMVSYWHWHSIHNSFETYWKGLLSHDFSPNPTYLEAKTIGADLARLSAELDGLKIENDVAILISNEAMDAVNWFKPGDAQSNVYNDVFRRFYDALYDNNISVDIINDVDAGCSRYRVIVVPALYAADDALLKRINHYVESGGQVLIGFKSGFSDENVKVRTCRQPGILSECCRVTYSQFVLPQDTGLNSHCPELVINTEDCAELWMELLIPDESEQVQVLASYQHPVWEKYAAITESRYGKGSAIYMGCLSSKKVISQLVLRLADKKPLASCSSAHSFPVIVKKAIGKKGKRLTFYFNYSSDIQQIQQPEGAVCLLGDSDALSSHRGEIEPWGLRLYQSDV</sequence>
<dbReference type="InterPro" id="IPR003476">
    <property type="entry name" value="Glyco_hydro_42"/>
</dbReference>
<dbReference type="Proteomes" id="UP000705283">
    <property type="component" value="Unassembled WGS sequence"/>
</dbReference>
<dbReference type="EC" id="3.2.1.23" evidence="3 8"/>
<dbReference type="GO" id="GO:0005975">
    <property type="term" value="P:carbohydrate metabolic process"/>
    <property type="evidence" value="ECO:0007669"/>
    <property type="project" value="InterPro"/>
</dbReference>
<dbReference type="GO" id="GO:0004565">
    <property type="term" value="F:beta-galactosidase activity"/>
    <property type="evidence" value="ECO:0007669"/>
    <property type="project" value="UniProtKB-EC"/>
</dbReference>
<dbReference type="Pfam" id="PF08532">
    <property type="entry name" value="Glyco_hydro_42M"/>
    <property type="match status" value="1"/>
</dbReference>
<proteinExistence type="inferred from homology"/>
<comment type="catalytic activity">
    <reaction evidence="1 8">
        <text>Hydrolysis of terminal non-reducing beta-D-galactose residues in beta-D-galactosides.</text>
        <dbReference type="EC" id="3.2.1.23"/>
    </reaction>
</comment>
<accession>A0AA41BVJ2</accession>
<reference evidence="13" key="1">
    <citation type="submission" date="2020-11" db="EMBL/GenBank/DDBJ databases">
        <authorList>
            <person name="Lee S.D."/>
        </authorList>
    </citation>
    <scope>NUCLEOTIDE SEQUENCE</scope>
    <source>
        <strain evidence="13">SAP-2</strain>
    </source>
</reference>
<dbReference type="GO" id="GO:0009341">
    <property type="term" value="C:beta-galactosidase complex"/>
    <property type="evidence" value="ECO:0007669"/>
    <property type="project" value="InterPro"/>
</dbReference>
<feature type="domain" description="Glycoside hydrolase family 42 N-terminal" evidence="11">
    <location>
        <begin position="10"/>
        <end position="377"/>
    </location>
</feature>
<dbReference type="EMBL" id="JADMKS010000002">
    <property type="protein sequence ID" value="MBF6636061.1"/>
    <property type="molecule type" value="Genomic_DNA"/>
</dbReference>
<keyword evidence="5 8" id="KW-0378">Hydrolase</keyword>
<evidence type="ECO:0000259" key="11">
    <source>
        <dbReference type="Pfam" id="PF02449"/>
    </source>
</evidence>
<feature type="active site" description="Proton donor" evidence="9">
    <location>
        <position position="144"/>
    </location>
</feature>
<evidence type="ECO:0000256" key="1">
    <source>
        <dbReference type="ARBA" id="ARBA00001412"/>
    </source>
</evidence>
<dbReference type="PANTHER" id="PTHR36447">
    <property type="entry name" value="BETA-GALACTOSIDASE GANA"/>
    <property type="match status" value="1"/>
</dbReference>
<evidence type="ECO:0000256" key="4">
    <source>
        <dbReference type="ARBA" id="ARBA00022723"/>
    </source>
</evidence>
<name>A0AA41BVJ2_9GAMM</name>
<evidence type="ECO:0000256" key="7">
    <source>
        <dbReference type="ARBA" id="ARBA00023295"/>
    </source>
</evidence>
<dbReference type="AlphaFoldDB" id="A0AA41BVJ2"/>
<evidence type="ECO:0000256" key="5">
    <source>
        <dbReference type="ARBA" id="ARBA00022801"/>
    </source>
</evidence>
<dbReference type="PANTHER" id="PTHR36447:SF2">
    <property type="entry name" value="BETA-GALACTOSIDASE YESZ"/>
    <property type="match status" value="1"/>
</dbReference>
<evidence type="ECO:0000313" key="13">
    <source>
        <dbReference type="EMBL" id="MBF6636061.1"/>
    </source>
</evidence>
<evidence type="ECO:0000256" key="3">
    <source>
        <dbReference type="ARBA" id="ARBA00012756"/>
    </source>
</evidence>
<feature type="binding site" evidence="10">
    <location>
        <position position="313"/>
    </location>
    <ligand>
        <name>substrate</name>
    </ligand>
</feature>
<organism evidence="13 14">
    <name type="scientific">Rouxiella silvae</name>
    <dbReference type="NCBI Taxonomy" id="1646373"/>
    <lineage>
        <taxon>Bacteria</taxon>
        <taxon>Pseudomonadati</taxon>
        <taxon>Pseudomonadota</taxon>
        <taxon>Gammaproteobacteria</taxon>
        <taxon>Enterobacterales</taxon>
        <taxon>Yersiniaceae</taxon>
        <taxon>Rouxiella</taxon>
    </lineage>
</organism>
<dbReference type="CDD" id="cd03143">
    <property type="entry name" value="A4_beta-galactosidase_middle_domain"/>
    <property type="match status" value="1"/>
</dbReference>
<comment type="similarity">
    <text evidence="2 8">Belongs to the glycosyl hydrolase 42 family.</text>
</comment>
<dbReference type="Pfam" id="PF02449">
    <property type="entry name" value="Glyco_hydro_42"/>
    <property type="match status" value="1"/>
</dbReference>
<dbReference type="Gene3D" id="3.40.50.880">
    <property type="match status" value="1"/>
</dbReference>
<evidence type="ECO:0000256" key="6">
    <source>
        <dbReference type="ARBA" id="ARBA00022833"/>
    </source>
</evidence>
<feature type="binding site" evidence="10">
    <location>
        <position position="105"/>
    </location>
    <ligand>
        <name>substrate</name>
    </ligand>
</feature>
<keyword evidence="4" id="KW-0479">Metal-binding</keyword>
<evidence type="ECO:0000256" key="8">
    <source>
        <dbReference type="PIRNR" id="PIRNR001084"/>
    </source>
</evidence>
<dbReference type="InterPro" id="IPR013738">
    <property type="entry name" value="Beta_galactosidase_Trimer"/>
</dbReference>